<accession>A0A9P6AI85</accession>
<keyword evidence="2" id="KW-1185">Reference proteome</keyword>
<sequence length="170" mass="17779">SHRGRGSWDGRGGYGGPVVVAVAIGEGDVEVALGMNRVALQTAGMNEVRMALGNLLLVPSRIEDEVAHVEVVAPPLTLVVTVHIMAMEVEVVVDTTMGIIVEAEDTATMVKKMAGVEEAGVEVEVVPTAVPEDFLKHGPARPPRHKILLVLSMLPSSPAKATVLALGVLP</sequence>
<feature type="non-terminal residue" evidence="1">
    <location>
        <position position="1"/>
    </location>
</feature>
<evidence type="ECO:0000313" key="2">
    <source>
        <dbReference type="Proteomes" id="UP000886523"/>
    </source>
</evidence>
<comment type="caution">
    <text evidence="1">The sequence shown here is derived from an EMBL/GenBank/DDBJ whole genome shotgun (WGS) entry which is preliminary data.</text>
</comment>
<gene>
    <name evidence="1" type="ORF">BS47DRAFT_1353644</name>
</gene>
<evidence type="ECO:0000313" key="1">
    <source>
        <dbReference type="EMBL" id="KAF9505785.1"/>
    </source>
</evidence>
<dbReference type="AlphaFoldDB" id="A0A9P6AI85"/>
<reference evidence="1" key="1">
    <citation type="journal article" date="2020" name="Nat. Commun.">
        <title>Large-scale genome sequencing of mycorrhizal fungi provides insights into the early evolution of symbiotic traits.</title>
        <authorList>
            <person name="Miyauchi S."/>
            <person name="Kiss E."/>
            <person name="Kuo A."/>
            <person name="Drula E."/>
            <person name="Kohler A."/>
            <person name="Sanchez-Garcia M."/>
            <person name="Morin E."/>
            <person name="Andreopoulos B."/>
            <person name="Barry K.W."/>
            <person name="Bonito G."/>
            <person name="Buee M."/>
            <person name="Carver A."/>
            <person name="Chen C."/>
            <person name="Cichocki N."/>
            <person name="Clum A."/>
            <person name="Culley D."/>
            <person name="Crous P.W."/>
            <person name="Fauchery L."/>
            <person name="Girlanda M."/>
            <person name="Hayes R.D."/>
            <person name="Keri Z."/>
            <person name="LaButti K."/>
            <person name="Lipzen A."/>
            <person name="Lombard V."/>
            <person name="Magnuson J."/>
            <person name="Maillard F."/>
            <person name="Murat C."/>
            <person name="Nolan M."/>
            <person name="Ohm R.A."/>
            <person name="Pangilinan J."/>
            <person name="Pereira M.F."/>
            <person name="Perotto S."/>
            <person name="Peter M."/>
            <person name="Pfister S."/>
            <person name="Riley R."/>
            <person name="Sitrit Y."/>
            <person name="Stielow J.B."/>
            <person name="Szollosi G."/>
            <person name="Zifcakova L."/>
            <person name="Stursova M."/>
            <person name="Spatafora J.W."/>
            <person name="Tedersoo L."/>
            <person name="Vaario L.M."/>
            <person name="Yamada A."/>
            <person name="Yan M."/>
            <person name="Wang P."/>
            <person name="Xu J."/>
            <person name="Bruns T."/>
            <person name="Baldrian P."/>
            <person name="Vilgalys R."/>
            <person name="Dunand C."/>
            <person name="Henrissat B."/>
            <person name="Grigoriev I.V."/>
            <person name="Hibbett D."/>
            <person name="Nagy L.G."/>
            <person name="Martin F.M."/>
        </authorList>
    </citation>
    <scope>NUCLEOTIDE SEQUENCE</scope>
    <source>
        <strain evidence="1">UP504</strain>
    </source>
</reference>
<proteinExistence type="predicted"/>
<name>A0A9P6AI85_9AGAM</name>
<dbReference type="EMBL" id="MU129137">
    <property type="protein sequence ID" value="KAF9505785.1"/>
    <property type="molecule type" value="Genomic_DNA"/>
</dbReference>
<organism evidence="1 2">
    <name type="scientific">Hydnum rufescens UP504</name>
    <dbReference type="NCBI Taxonomy" id="1448309"/>
    <lineage>
        <taxon>Eukaryota</taxon>
        <taxon>Fungi</taxon>
        <taxon>Dikarya</taxon>
        <taxon>Basidiomycota</taxon>
        <taxon>Agaricomycotina</taxon>
        <taxon>Agaricomycetes</taxon>
        <taxon>Cantharellales</taxon>
        <taxon>Hydnaceae</taxon>
        <taxon>Hydnum</taxon>
    </lineage>
</organism>
<protein>
    <submittedName>
        <fullName evidence="1">Uncharacterized protein</fullName>
    </submittedName>
</protein>
<dbReference type="Proteomes" id="UP000886523">
    <property type="component" value="Unassembled WGS sequence"/>
</dbReference>